<gene>
    <name evidence="8" type="ORF">GCM10023333_09350</name>
</gene>
<organism evidence="8 9">
    <name type="scientific">Ferrimonas pelagia</name>
    <dbReference type="NCBI Taxonomy" id="1177826"/>
    <lineage>
        <taxon>Bacteria</taxon>
        <taxon>Pseudomonadati</taxon>
        <taxon>Pseudomonadota</taxon>
        <taxon>Gammaproteobacteria</taxon>
        <taxon>Alteromonadales</taxon>
        <taxon>Ferrimonadaceae</taxon>
        <taxon>Ferrimonas</taxon>
    </lineage>
</organism>
<evidence type="ECO:0000259" key="6">
    <source>
        <dbReference type="PROSITE" id="PS50111"/>
    </source>
</evidence>
<name>A0ABP9EG91_9GAMM</name>
<dbReference type="InterPro" id="IPR035965">
    <property type="entry name" value="PAS-like_dom_sf"/>
</dbReference>
<dbReference type="InterPro" id="IPR001610">
    <property type="entry name" value="PAC"/>
</dbReference>
<dbReference type="Gene3D" id="1.10.287.950">
    <property type="entry name" value="Methyl-accepting chemotaxis protein"/>
    <property type="match status" value="1"/>
</dbReference>
<evidence type="ECO:0000256" key="1">
    <source>
        <dbReference type="ARBA" id="ARBA00004370"/>
    </source>
</evidence>
<feature type="domain" description="Methyl-accepting transducer" evidence="6">
    <location>
        <begin position="240"/>
        <end position="476"/>
    </location>
</feature>
<dbReference type="Pfam" id="PF08447">
    <property type="entry name" value="PAS_3"/>
    <property type="match status" value="1"/>
</dbReference>
<protein>
    <submittedName>
        <fullName evidence="8">PAS domain-containing methyl-accepting chemotaxis protein</fullName>
    </submittedName>
</protein>
<keyword evidence="9" id="KW-1185">Reference proteome</keyword>
<evidence type="ECO:0000256" key="5">
    <source>
        <dbReference type="SAM" id="Coils"/>
    </source>
</evidence>
<dbReference type="NCBIfam" id="TIGR00229">
    <property type="entry name" value="sensory_box"/>
    <property type="match status" value="1"/>
</dbReference>
<dbReference type="PANTHER" id="PTHR32089">
    <property type="entry name" value="METHYL-ACCEPTING CHEMOTAXIS PROTEIN MCPB"/>
    <property type="match status" value="1"/>
</dbReference>
<dbReference type="SMART" id="SM00283">
    <property type="entry name" value="MA"/>
    <property type="match status" value="1"/>
</dbReference>
<dbReference type="InterPro" id="IPR013655">
    <property type="entry name" value="PAS_fold_3"/>
</dbReference>
<comment type="caution">
    <text evidence="8">The sequence shown here is derived from an EMBL/GenBank/DDBJ whole genome shotgun (WGS) entry which is preliminary data.</text>
</comment>
<dbReference type="PANTHER" id="PTHR32089:SF52">
    <property type="entry name" value="CHEMOTAXIS SIGNAL TRANSDUCTION SYSTEM METHYL ACCEPTING SENSORY TRANSDUCER WITH PAS SENSORY DOMAIN"/>
    <property type="match status" value="1"/>
</dbReference>
<reference evidence="9" key="1">
    <citation type="journal article" date="2019" name="Int. J. Syst. Evol. Microbiol.">
        <title>The Global Catalogue of Microorganisms (GCM) 10K type strain sequencing project: providing services to taxonomists for standard genome sequencing and annotation.</title>
        <authorList>
            <consortium name="The Broad Institute Genomics Platform"/>
            <consortium name="The Broad Institute Genome Sequencing Center for Infectious Disease"/>
            <person name="Wu L."/>
            <person name="Ma J."/>
        </authorList>
    </citation>
    <scope>NUCLEOTIDE SEQUENCE [LARGE SCALE GENOMIC DNA]</scope>
    <source>
        <strain evidence="9">JCM 18401</strain>
    </source>
</reference>
<dbReference type="RefSeq" id="WP_345333902.1">
    <property type="nucleotide sequence ID" value="NZ_BAABJZ010000012.1"/>
</dbReference>
<comment type="subcellular location">
    <subcellularLocation>
        <location evidence="1">Membrane</location>
    </subcellularLocation>
</comment>
<proteinExistence type="inferred from homology"/>
<dbReference type="SMART" id="SM00091">
    <property type="entry name" value="PAS"/>
    <property type="match status" value="1"/>
</dbReference>
<dbReference type="PROSITE" id="PS50111">
    <property type="entry name" value="CHEMOTAXIS_TRANSDUC_2"/>
    <property type="match status" value="1"/>
</dbReference>
<comment type="similarity">
    <text evidence="3">Belongs to the methyl-accepting chemotaxis (MCP) protein family.</text>
</comment>
<dbReference type="InterPro" id="IPR004089">
    <property type="entry name" value="MCPsignal_dom"/>
</dbReference>
<dbReference type="Gene3D" id="3.30.450.20">
    <property type="entry name" value="PAS domain"/>
    <property type="match status" value="1"/>
</dbReference>
<sequence length="511" mass="56020">MSSKRRHEEIVVGPDDELVSTTDPRGYITYANADFIRISGYSEAELLGKNHNLVRHRDMPAEAFADLWHHIQQGRSWRGAVKNRAKDGRYYWVDAFVTPIFEQGEITGYQSVRRKPSAKLINNATRLYQRLKDGKAPAKELSVAARQGIAVALCGGILACSMWLISPWIALPAIAMVLLCGALFIDESIRVPKRLAQLKQEYDSVSRRVYCGSGSTSILSFQLLLDQARMQGVLGRSADSGRRMSGSAQQLATIAHQTRDGIDQEHQRLEQIAAAVEQMNATIGEIANHAQTNSEQVQHTSQSCQRVQASMLTSSEQIQTLADSVQQAAQRADTLQQEAAKVADAMKEIDGIAEQTNLLALNAAIEAARAGEQGRGFAVVADEVRALSSRTQQATTAIQASVQGMNDTLAQWVSQMQRNQQQASHCAEEAQSSAHDVAQINQAIHNVEEMACQTAVAASQQRQAAGDIAHNLDGIKTLTHKVLDQAIDVERTAEDLQREVHALSQLHRTFG</sequence>
<keyword evidence="2 4" id="KW-0807">Transducer</keyword>
<evidence type="ECO:0000313" key="9">
    <source>
        <dbReference type="Proteomes" id="UP001499988"/>
    </source>
</evidence>
<dbReference type="InterPro" id="IPR000014">
    <property type="entry name" value="PAS"/>
</dbReference>
<evidence type="ECO:0000259" key="7">
    <source>
        <dbReference type="PROSITE" id="PS50112"/>
    </source>
</evidence>
<dbReference type="SMART" id="SM00086">
    <property type="entry name" value="PAC"/>
    <property type="match status" value="1"/>
</dbReference>
<dbReference type="SUPFAM" id="SSF55785">
    <property type="entry name" value="PYP-like sensor domain (PAS domain)"/>
    <property type="match status" value="1"/>
</dbReference>
<dbReference type="InterPro" id="IPR004090">
    <property type="entry name" value="Chemotax_Me-accpt_rcpt"/>
</dbReference>
<accession>A0ABP9EG91</accession>
<feature type="domain" description="PAS" evidence="7">
    <location>
        <begin position="23"/>
        <end position="50"/>
    </location>
</feature>
<dbReference type="PROSITE" id="PS50112">
    <property type="entry name" value="PAS"/>
    <property type="match status" value="1"/>
</dbReference>
<dbReference type="EMBL" id="BAABJZ010000012">
    <property type="protein sequence ID" value="GAA4878081.1"/>
    <property type="molecule type" value="Genomic_DNA"/>
</dbReference>
<evidence type="ECO:0000256" key="3">
    <source>
        <dbReference type="ARBA" id="ARBA00029447"/>
    </source>
</evidence>
<dbReference type="SUPFAM" id="SSF58104">
    <property type="entry name" value="Methyl-accepting chemotaxis protein (MCP) signaling domain"/>
    <property type="match status" value="1"/>
</dbReference>
<dbReference type="Pfam" id="PF00015">
    <property type="entry name" value="MCPsignal"/>
    <property type="match status" value="1"/>
</dbReference>
<evidence type="ECO:0000256" key="4">
    <source>
        <dbReference type="PROSITE-ProRule" id="PRU00284"/>
    </source>
</evidence>
<feature type="coiled-coil region" evidence="5">
    <location>
        <begin position="318"/>
        <end position="355"/>
    </location>
</feature>
<dbReference type="PRINTS" id="PR00260">
    <property type="entry name" value="CHEMTRNSDUCR"/>
</dbReference>
<dbReference type="Proteomes" id="UP001499988">
    <property type="component" value="Unassembled WGS sequence"/>
</dbReference>
<keyword evidence="5" id="KW-0175">Coiled coil</keyword>
<dbReference type="CDD" id="cd00130">
    <property type="entry name" value="PAS"/>
    <property type="match status" value="1"/>
</dbReference>
<evidence type="ECO:0000313" key="8">
    <source>
        <dbReference type="EMBL" id="GAA4878081.1"/>
    </source>
</evidence>
<evidence type="ECO:0000256" key="2">
    <source>
        <dbReference type="ARBA" id="ARBA00023224"/>
    </source>
</evidence>